<dbReference type="AlphaFoldDB" id="A0A7W5FN73"/>
<protein>
    <recommendedName>
        <fullName evidence="2">Rhodanese domain-containing protein</fullName>
    </recommendedName>
</protein>
<evidence type="ECO:0000313" key="4">
    <source>
        <dbReference type="Proteomes" id="UP000570361"/>
    </source>
</evidence>
<dbReference type="InterPro" id="IPR001763">
    <property type="entry name" value="Rhodanese-like_dom"/>
</dbReference>
<dbReference type="EMBL" id="JACHXK010000005">
    <property type="protein sequence ID" value="MBB3110744.1"/>
    <property type="molecule type" value="Genomic_DNA"/>
</dbReference>
<dbReference type="PROSITE" id="PS50206">
    <property type="entry name" value="RHODANESE_3"/>
    <property type="match status" value="1"/>
</dbReference>
<organism evidence="3 4">
    <name type="scientific">Paenibacillus phyllosphaerae</name>
    <dbReference type="NCBI Taxonomy" id="274593"/>
    <lineage>
        <taxon>Bacteria</taxon>
        <taxon>Bacillati</taxon>
        <taxon>Bacillota</taxon>
        <taxon>Bacilli</taxon>
        <taxon>Bacillales</taxon>
        <taxon>Paenibacillaceae</taxon>
        <taxon>Paenibacillus</taxon>
    </lineage>
</organism>
<dbReference type="PROSITE" id="PS51257">
    <property type="entry name" value="PROKAR_LIPOPROTEIN"/>
    <property type="match status" value="1"/>
</dbReference>
<feature type="domain" description="Rhodanese" evidence="2">
    <location>
        <begin position="13"/>
        <end position="58"/>
    </location>
</feature>
<evidence type="ECO:0000313" key="3">
    <source>
        <dbReference type="EMBL" id="MBB3110744.1"/>
    </source>
</evidence>
<accession>A0A7W5FN73</accession>
<reference evidence="3 4" key="1">
    <citation type="submission" date="2020-08" db="EMBL/GenBank/DDBJ databases">
        <title>Genomic Encyclopedia of Type Strains, Phase III (KMG-III): the genomes of soil and plant-associated and newly described type strains.</title>
        <authorList>
            <person name="Whitman W."/>
        </authorList>
    </citation>
    <scope>NUCLEOTIDE SEQUENCE [LARGE SCALE GENOMIC DNA]</scope>
    <source>
        <strain evidence="3 4">CECT 5862</strain>
    </source>
</reference>
<evidence type="ECO:0000256" key="1">
    <source>
        <dbReference type="SAM" id="SignalP"/>
    </source>
</evidence>
<comment type="caution">
    <text evidence="3">The sequence shown here is derived from an EMBL/GenBank/DDBJ whole genome shotgun (WGS) entry which is preliminary data.</text>
</comment>
<sequence>MKYIVPLLMLLALVTGCSGGSDEGSPEASEFLASKGYTVVSHKGGVVRYVLNGRLLASMPYMKDWALQEVDPTPYVGQTVEIERYVVTGHPLGAGEINVSVFLSGGKPIGGISFPPGESSEEASRSLDGRTLEEVTGKPMEAWQAEWLAKYGG</sequence>
<keyword evidence="4" id="KW-1185">Reference proteome</keyword>
<feature type="signal peptide" evidence="1">
    <location>
        <begin position="1"/>
        <end position="20"/>
    </location>
</feature>
<proteinExistence type="predicted"/>
<dbReference type="RefSeq" id="WP_183600633.1">
    <property type="nucleotide sequence ID" value="NZ_JACHXK010000005.1"/>
</dbReference>
<gene>
    <name evidence="3" type="ORF">FHS18_002811</name>
</gene>
<evidence type="ECO:0000259" key="2">
    <source>
        <dbReference type="PROSITE" id="PS50206"/>
    </source>
</evidence>
<feature type="chain" id="PRO_5038539731" description="Rhodanese domain-containing protein" evidence="1">
    <location>
        <begin position="21"/>
        <end position="153"/>
    </location>
</feature>
<name>A0A7W5FN73_9BACL</name>
<keyword evidence="1" id="KW-0732">Signal</keyword>
<dbReference type="Proteomes" id="UP000570361">
    <property type="component" value="Unassembled WGS sequence"/>
</dbReference>